<evidence type="ECO:0000259" key="4">
    <source>
        <dbReference type="SMART" id="SM00701"/>
    </source>
</evidence>
<dbReference type="RefSeq" id="WP_256945906.1">
    <property type="nucleotide sequence ID" value="NZ_JANHNZ010000014.1"/>
</dbReference>
<proteinExistence type="inferred from homology"/>
<dbReference type="EMBL" id="JANHNZ010000014">
    <property type="protein sequence ID" value="MCQ9210797.1"/>
    <property type="molecule type" value="Genomic_DNA"/>
</dbReference>
<comment type="caution">
    <text evidence="5">The sequence shown here is derived from an EMBL/GenBank/DDBJ whole genome shotgun (WGS) entry which is preliminary data.</text>
</comment>
<dbReference type="SMART" id="SM00644">
    <property type="entry name" value="Ami_2"/>
    <property type="match status" value="1"/>
</dbReference>
<keyword evidence="2" id="KW-0472">Membrane</keyword>
<gene>
    <name evidence="5" type="ORF">NPA36_09585</name>
</gene>
<organism evidence="5 6">
    <name type="scientific">Granulicatella seriolae</name>
    <dbReference type="NCBI Taxonomy" id="2967226"/>
    <lineage>
        <taxon>Bacteria</taxon>
        <taxon>Bacillati</taxon>
        <taxon>Bacillota</taxon>
        <taxon>Bacilli</taxon>
        <taxon>Lactobacillales</taxon>
        <taxon>Carnobacteriaceae</taxon>
        <taxon>Granulicatella</taxon>
    </lineage>
</organism>
<feature type="transmembrane region" description="Helical" evidence="2">
    <location>
        <begin position="781"/>
        <end position="808"/>
    </location>
</feature>
<dbReference type="InterPro" id="IPR002502">
    <property type="entry name" value="Amidase_domain"/>
</dbReference>
<dbReference type="InterPro" id="IPR015510">
    <property type="entry name" value="PGRP"/>
</dbReference>
<dbReference type="SUPFAM" id="SSF55846">
    <property type="entry name" value="N-acetylmuramoyl-L-alanine amidase-like"/>
    <property type="match status" value="1"/>
</dbReference>
<name>A0ABT1WR17_9LACT</name>
<sequence length="811" mass="88466">MNNGQVNSYWRIYAVGGPYTTNAAIGTLAPSQFGGLSYKILEEKGNHIYIIQTESYGAVAIWAGDSDSTFTSRPAYKDNNGPQTSVGVDWYFINLHPNVTSWRVYKPKGPYTDSTVVGRLNPSQYGGLSYKIITSGIQKDFYIIQTESYGQVAIYRDEDASLTLTPMYQEGNYNTGSVKPTVSSGKYLNLKPIPSWRVYAVDGPYTTANAVGSLAPAQFGGLSYAILGNPTKDIYIIQTESYGRVAIWAGDSDSTFSSSPVYKEGSSAGGQLEGSPTIKFVNLKPIPSWRVYAQSGPYTSASAIGTLAPAQFGGLSYAILGNPAKDIYIIQTENYGRVAIWAGDNDSTFTASPTYATGDTAQSSIGGSGSGLYLNGDQGSGVIDIKPRSFWGAKPYDFRGMDGTRDINKLNRVIIHHSAGYGSSEIGYMRSIQNYHQSNSAIGGDVGYHYCIGPTGTIYEGRGINYIGAHTSRYQDGVFYNELSIGVCLLGDFSGTLPTVAQQKSLVNLTAYLCKKYNIAPNRITGHRDHNSTTCPGNYFYQQTNRLETIRTAVSTRIKSPDVTNVTPVKPAPTLSQIKQQIVNYINGELNKAAEFFAKRIPINVDLFETDYVVTVAPNIIMKASLSMDNGSDMSEYYSVNISQTKGELETIFGKVRQMLKDNQISFESSLGSEDIIKALGGKTNIDQRVGIGLENNKMMFSYSLIYKSIPIPNGNPVSSVLKLKFIVDDNTFFGKVLDAQTVVEIVTIKNNDFVNFIRNMVDPVVDAVLSKIKFLTDNPAYILILTIIIIILYIFTGGAPLVGKLLLGFI</sequence>
<dbReference type="SMART" id="SM00701">
    <property type="entry name" value="PGRP"/>
    <property type="match status" value="1"/>
</dbReference>
<evidence type="ECO:0000313" key="5">
    <source>
        <dbReference type="EMBL" id="MCQ9210797.1"/>
    </source>
</evidence>
<reference evidence="5" key="1">
    <citation type="submission" date="2022-07" db="EMBL/GenBank/DDBJ databases">
        <authorList>
            <person name="Jung M.-Y."/>
            <person name="Lee M."/>
        </authorList>
    </citation>
    <scope>NUCLEOTIDE SEQUENCE</scope>
    <source>
        <strain evidence="5">S8</strain>
    </source>
</reference>
<protein>
    <submittedName>
        <fullName evidence="5">Peptidoglycan recognition protein family protein</fullName>
    </submittedName>
</protein>
<dbReference type="InterPro" id="IPR036505">
    <property type="entry name" value="Amidase/PGRP_sf"/>
</dbReference>
<dbReference type="Proteomes" id="UP001059480">
    <property type="component" value="Unassembled WGS sequence"/>
</dbReference>
<accession>A0ABT1WR17</accession>
<evidence type="ECO:0000313" key="6">
    <source>
        <dbReference type="Proteomes" id="UP001059480"/>
    </source>
</evidence>
<evidence type="ECO:0000256" key="1">
    <source>
        <dbReference type="ARBA" id="ARBA00007553"/>
    </source>
</evidence>
<evidence type="ECO:0000256" key="2">
    <source>
        <dbReference type="SAM" id="Phobius"/>
    </source>
</evidence>
<dbReference type="InterPro" id="IPR006619">
    <property type="entry name" value="PGRP_domain_met/bac"/>
</dbReference>
<feature type="domain" description="Peptidoglycan recognition protein family" evidence="4">
    <location>
        <begin position="383"/>
        <end position="531"/>
    </location>
</feature>
<feature type="domain" description="N-acetylmuramoyl-L-alanine amidase" evidence="3">
    <location>
        <begin position="402"/>
        <end position="537"/>
    </location>
</feature>
<reference evidence="5" key="3">
    <citation type="journal article" date="2023" name="Microbiol. Resour. Announc.">
        <title>Draft Genome Sequence of Granulicatella sp. Strain S8, Isolated from a Marine Fish, Seriola quinqueradiata.</title>
        <authorList>
            <person name="Lee M."/>
            <person name="Farooq A."/>
            <person name="Jeong J.B."/>
            <person name="Jung M.Y."/>
        </authorList>
    </citation>
    <scope>NUCLEOTIDE SEQUENCE</scope>
    <source>
        <strain evidence="5">S8</strain>
    </source>
</reference>
<evidence type="ECO:0000259" key="3">
    <source>
        <dbReference type="SMART" id="SM00644"/>
    </source>
</evidence>
<dbReference type="CDD" id="cd06583">
    <property type="entry name" value="PGRP"/>
    <property type="match status" value="1"/>
</dbReference>
<reference evidence="5" key="2">
    <citation type="journal article" date="2023" name="Curr. Microbiol.">
        <title>Granulicatella seriolae sp. nov., a Novel Facultative Anaerobe Isolated from Yellowtail Marine Fish.</title>
        <authorList>
            <person name="Lee M."/>
            <person name="Choi Y.J."/>
            <person name="Farooq A."/>
            <person name="Jeong J.B."/>
            <person name="Jung M.Y."/>
        </authorList>
    </citation>
    <scope>NUCLEOTIDE SEQUENCE</scope>
    <source>
        <strain evidence="5">S8</strain>
    </source>
</reference>
<keyword evidence="6" id="KW-1185">Reference proteome</keyword>
<dbReference type="Gene3D" id="3.40.80.10">
    <property type="entry name" value="Peptidoglycan recognition protein-like"/>
    <property type="match status" value="1"/>
</dbReference>
<keyword evidence="2" id="KW-1133">Transmembrane helix</keyword>
<comment type="similarity">
    <text evidence="1">Belongs to the N-acetylmuramoyl-L-alanine amidase 2 family.</text>
</comment>
<keyword evidence="2" id="KW-0812">Transmembrane</keyword>
<dbReference type="Pfam" id="PF01510">
    <property type="entry name" value="Amidase_2"/>
    <property type="match status" value="1"/>
</dbReference>
<dbReference type="PANTHER" id="PTHR11022:SF41">
    <property type="entry name" value="PEPTIDOGLYCAN-RECOGNITION PROTEIN LC-RELATED"/>
    <property type="match status" value="1"/>
</dbReference>
<dbReference type="PANTHER" id="PTHR11022">
    <property type="entry name" value="PEPTIDOGLYCAN RECOGNITION PROTEIN"/>
    <property type="match status" value="1"/>
</dbReference>